<reference evidence="2 3" key="1">
    <citation type="submission" date="2018-05" db="EMBL/GenBank/DDBJ databases">
        <title>Genomic Encyclopedia of Type Strains, Phase IV (KMG-IV): sequencing the most valuable type-strain genomes for metagenomic binning, comparative biology and taxonomic classification.</title>
        <authorList>
            <person name="Goeker M."/>
        </authorList>
    </citation>
    <scope>NUCLEOTIDE SEQUENCE [LARGE SCALE GENOMIC DNA]</scope>
    <source>
        <strain evidence="2 3">DSM 23606</strain>
    </source>
</reference>
<feature type="coiled-coil region" evidence="1">
    <location>
        <begin position="231"/>
        <end position="258"/>
    </location>
</feature>
<dbReference type="OrthoDB" id="8557243at2"/>
<keyword evidence="3" id="KW-1185">Reference proteome</keyword>
<sequence>MFGFLRTLLDHDGRSSEPPSRGLNQAIDRIVAGTDPRLALLAQHRRRLAPCAGRLLTHARACAAALTPPRLLSRTSFTRDPLIRACFGSADGVATTITRDPALRELLATPQGHCAPEFYALLSLSCTERAQFGLQLEGDIMRRDVRQTAVVFERPVFLAPHADEAACREAVMWTVFDYCVHRAREHLTGLRGRREALQTRYREQLGKLRMLDHVNGRRVVGLDGPERVSHRIQAEQALAHIKAELQQAVADVASLNDSLARVIEVLETPQQLVSMQRRCLRIDHRGVRIDDAASSADTVCFDEACFAGTQTRAAVLVRIPGLEFETPGLPTLPDW</sequence>
<dbReference type="EMBL" id="QGTJ01000007">
    <property type="protein sequence ID" value="PWV60511.1"/>
    <property type="molecule type" value="Genomic_DNA"/>
</dbReference>
<keyword evidence="1" id="KW-0175">Coiled coil</keyword>
<dbReference type="AlphaFoldDB" id="A0A317MYB9"/>
<name>A0A317MYB9_9GAMM</name>
<dbReference type="RefSeq" id="WP_110019000.1">
    <property type="nucleotide sequence ID" value="NZ_QGTJ01000007.1"/>
</dbReference>
<evidence type="ECO:0000313" key="3">
    <source>
        <dbReference type="Proteomes" id="UP000246569"/>
    </source>
</evidence>
<comment type="caution">
    <text evidence="2">The sequence shown here is derived from an EMBL/GenBank/DDBJ whole genome shotgun (WGS) entry which is preliminary data.</text>
</comment>
<gene>
    <name evidence="2" type="ORF">C7443_10785</name>
</gene>
<proteinExistence type="predicted"/>
<organism evidence="2 3">
    <name type="scientific">Plasticicumulans acidivorans</name>
    <dbReference type="NCBI Taxonomy" id="886464"/>
    <lineage>
        <taxon>Bacteria</taxon>
        <taxon>Pseudomonadati</taxon>
        <taxon>Pseudomonadota</taxon>
        <taxon>Gammaproteobacteria</taxon>
        <taxon>Candidatus Competibacteraceae</taxon>
        <taxon>Plasticicumulans</taxon>
    </lineage>
</organism>
<protein>
    <submittedName>
        <fullName evidence="2">Uncharacterized protein</fullName>
    </submittedName>
</protein>
<evidence type="ECO:0000256" key="1">
    <source>
        <dbReference type="SAM" id="Coils"/>
    </source>
</evidence>
<accession>A0A317MYB9</accession>
<dbReference type="Proteomes" id="UP000246569">
    <property type="component" value="Unassembled WGS sequence"/>
</dbReference>
<evidence type="ECO:0000313" key="2">
    <source>
        <dbReference type="EMBL" id="PWV60511.1"/>
    </source>
</evidence>